<dbReference type="EMBL" id="JAKLTR010000004">
    <property type="protein sequence ID" value="MCG2614262.1"/>
    <property type="molecule type" value="Genomic_DNA"/>
</dbReference>
<comment type="caution">
    <text evidence="3">The sequence shown here is derived from an EMBL/GenBank/DDBJ whole genome shotgun (WGS) entry which is preliminary data.</text>
</comment>
<dbReference type="GO" id="GO:0005524">
    <property type="term" value="F:ATP binding"/>
    <property type="evidence" value="ECO:0007669"/>
    <property type="project" value="UniProtKB-KW"/>
</dbReference>
<evidence type="ECO:0000259" key="2">
    <source>
        <dbReference type="Pfam" id="PF13581"/>
    </source>
</evidence>
<dbReference type="PANTHER" id="PTHR35801">
    <property type="entry name" value="PHOSPHOSERINE PHOSPHATASE RSBX"/>
    <property type="match status" value="1"/>
</dbReference>
<dbReference type="InterPro" id="IPR001932">
    <property type="entry name" value="PPM-type_phosphatase-like_dom"/>
</dbReference>
<dbReference type="InterPro" id="IPR003594">
    <property type="entry name" value="HATPase_dom"/>
</dbReference>
<feature type="domain" description="PPM-type phosphatase" evidence="1">
    <location>
        <begin position="175"/>
        <end position="303"/>
    </location>
</feature>
<dbReference type="Gene3D" id="3.60.40.10">
    <property type="entry name" value="PPM-type phosphatase domain"/>
    <property type="match status" value="1"/>
</dbReference>
<feature type="domain" description="Histidine kinase/HSP90-like ATPase" evidence="2">
    <location>
        <begin position="18"/>
        <end position="120"/>
    </location>
</feature>
<proteinExistence type="predicted"/>
<evidence type="ECO:0000313" key="4">
    <source>
        <dbReference type="Proteomes" id="UP001165367"/>
    </source>
</evidence>
<dbReference type="Pfam" id="PF07228">
    <property type="entry name" value="SpoIIE"/>
    <property type="match status" value="1"/>
</dbReference>
<dbReference type="InterPro" id="IPR036890">
    <property type="entry name" value="HATPase_C_sf"/>
</dbReference>
<evidence type="ECO:0000313" key="3">
    <source>
        <dbReference type="EMBL" id="MCG2614262.1"/>
    </source>
</evidence>
<dbReference type="InterPro" id="IPR036457">
    <property type="entry name" value="PPM-type-like_dom_sf"/>
</dbReference>
<dbReference type="SUPFAM" id="SSF55874">
    <property type="entry name" value="ATPase domain of HSP90 chaperone/DNA topoisomerase II/histidine kinase"/>
    <property type="match status" value="1"/>
</dbReference>
<keyword evidence="3" id="KW-0067">ATP-binding</keyword>
<protein>
    <submittedName>
        <fullName evidence="3">ATP-binding protein/SpoIIE family protein phosphatase</fullName>
    </submittedName>
</protein>
<dbReference type="PANTHER" id="PTHR35801:SF1">
    <property type="entry name" value="PHOSPHOSERINE PHOSPHATASE RSBX"/>
    <property type="match status" value="1"/>
</dbReference>
<dbReference type="CDD" id="cd16934">
    <property type="entry name" value="HATPase_RsbT-like"/>
    <property type="match status" value="1"/>
</dbReference>
<sequence length="346" mass="37718">MVNHIHSIINLPDRSYQAIARAELKSMAVKAGLTGHRLAETEIIIAEITTNLVKHATHGGQVLCRILEEDDRNGLELVAIDNGPGIAATSSMLRDGVSTKNTLGQGLGAIKRLSDVFDIYSLVGWGTILISRVFKKTKKALKPTDCIVMESIRVSKPGETACGDNWSMNGTDKITRVCMADGLGHGPEASAAATRAITGFSAQSGTQANEHLRSIHEDIRKTRGAVMSIAYIDNVNKQLTYCGIGNILTRLISQPLSMSSRTFNSYNGIVGHTIPNTINNTVIPWDKRLDMLIMHTDGISGRWDLAKYPKILQHHSTILCAALFKDHFRSTDDATVSVIRYVKNAS</sequence>
<organism evidence="3 4">
    <name type="scientific">Terrimonas ginsenosidimutans</name>
    <dbReference type="NCBI Taxonomy" id="2908004"/>
    <lineage>
        <taxon>Bacteria</taxon>
        <taxon>Pseudomonadati</taxon>
        <taxon>Bacteroidota</taxon>
        <taxon>Chitinophagia</taxon>
        <taxon>Chitinophagales</taxon>
        <taxon>Chitinophagaceae</taxon>
        <taxon>Terrimonas</taxon>
    </lineage>
</organism>
<accession>A0ABS9KPL7</accession>
<dbReference type="Pfam" id="PF13581">
    <property type="entry name" value="HATPase_c_2"/>
    <property type="match status" value="1"/>
</dbReference>
<reference evidence="3" key="1">
    <citation type="submission" date="2022-01" db="EMBL/GenBank/DDBJ databases">
        <authorList>
            <person name="Jo J.-H."/>
            <person name="Im W.-T."/>
        </authorList>
    </citation>
    <scope>NUCLEOTIDE SEQUENCE</scope>
    <source>
        <strain evidence="3">NA20</strain>
    </source>
</reference>
<dbReference type="InterPro" id="IPR039248">
    <property type="entry name" value="Ptase_RsbX"/>
</dbReference>
<dbReference type="Gene3D" id="3.30.565.10">
    <property type="entry name" value="Histidine kinase-like ATPase, C-terminal domain"/>
    <property type="match status" value="1"/>
</dbReference>
<dbReference type="SUPFAM" id="SSF81606">
    <property type="entry name" value="PP2C-like"/>
    <property type="match status" value="1"/>
</dbReference>
<keyword evidence="4" id="KW-1185">Reference proteome</keyword>
<evidence type="ECO:0000259" key="1">
    <source>
        <dbReference type="Pfam" id="PF07228"/>
    </source>
</evidence>
<keyword evidence="3" id="KW-0547">Nucleotide-binding</keyword>
<dbReference type="Proteomes" id="UP001165367">
    <property type="component" value="Unassembled WGS sequence"/>
</dbReference>
<dbReference type="RefSeq" id="WP_237870520.1">
    <property type="nucleotide sequence ID" value="NZ_JAKLTR010000004.1"/>
</dbReference>
<gene>
    <name evidence="3" type="ORF">LZZ85_08210</name>
</gene>
<name>A0ABS9KPL7_9BACT</name>